<dbReference type="STRING" id="53326.A0A016VNA6"/>
<evidence type="ECO:0000313" key="3">
    <source>
        <dbReference type="Proteomes" id="UP000024635"/>
    </source>
</evidence>
<dbReference type="Proteomes" id="UP000024635">
    <property type="component" value="Unassembled WGS sequence"/>
</dbReference>
<dbReference type="AlphaFoldDB" id="A0A016VNA6"/>
<protein>
    <submittedName>
        <fullName evidence="2">Uncharacterized protein</fullName>
    </submittedName>
</protein>
<keyword evidence="1" id="KW-1133">Transmembrane helix</keyword>
<keyword evidence="3" id="KW-1185">Reference proteome</keyword>
<sequence>MSRFSIFARHCLGLNLQKLMLLFTSRTINSGGACSAPMLRRLLSWGRAIIYPHILSTNHVGGMQERIFSGVSQSFPDNLIVYCFLCELCRVLFIVVSFTMALFFDSMFNLYVPPNAIARDETAESLEPPRTTH</sequence>
<proteinExistence type="predicted"/>
<gene>
    <name evidence="2" type="primary">Acey_s0008.g64</name>
    <name evidence="2" type="ORF">Y032_0008g64</name>
</gene>
<keyword evidence="1" id="KW-0472">Membrane</keyword>
<comment type="caution">
    <text evidence="2">The sequence shown here is derived from an EMBL/GenBank/DDBJ whole genome shotgun (WGS) entry which is preliminary data.</text>
</comment>
<organism evidence="2 3">
    <name type="scientific">Ancylostoma ceylanicum</name>
    <dbReference type="NCBI Taxonomy" id="53326"/>
    <lineage>
        <taxon>Eukaryota</taxon>
        <taxon>Metazoa</taxon>
        <taxon>Ecdysozoa</taxon>
        <taxon>Nematoda</taxon>
        <taxon>Chromadorea</taxon>
        <taxon>Rhabditida</taxon>
        <taxon>Rhabditina</taxon>
        <taxon>Rhabditomorpha</taxon>
        <taxon>Strongyloidea</taxon>
        <taxon>Ancylostomatidae</taxon>
        <taxon>Ancylostomatinae</taxon>
        <taxon>Ancylostoma</taxon>
    </lineage>
</organism>
<evidence type="ECO:0000313" key="2">
    <source>
        <dbReference type="EMBL" id="EYC28258.1"/>
    </source>
</evidence>
<accession>A0A016VNA6</accession>
<keyword evidence="1" id="KW-0812">Transmembrane</keyword>
<dbReference type="EMBL" id="JARK01001344">
    <property type="protein sequence ID" value="EYC28258.1"/>
    <property type="molecule type" value="Genomic_DNA"/>
</dbReference>
<feature type="transmembrane region" description="Helical" evidence="1">
    <location>
        <begin position="79"/>
        <end position="104"/>
    </location>
</feature>
<reference evidence="3" key="1">
    <citation type="journal article" date="2015" name="Nat. Genet.">
        <title>The genome and transcriptome of the zoonotic hookworm Ancylostoma ceylanicum identify infection-specific gene families.</title>
        <authorList>
            <person name="Schwarz E.M."/>
            <person name="Hu Y."/>
            <person name="Antoshechkin I."/>
            <person name="Miller M.M."/>
            <person name="Sternberg P.W."/>
            <person name="Aroian R.V."/>
        </authorList>
    </citation>
    <scope>NUCLEOTIDE SEQUENCE</scope>
    <source>
        <strain evidence="3">HY135</strain>
    </source>
</reference>
<name>A0A016VNA6_9BILA</name>
<evidence type="ECO:0000256" key="1">
    <source>
        <dbReference type="SAM" id="Phobius"/>
    </source>
</evidence>